<dbReference type="GO" id="GO:0004180">
    <property type="term" value="F:carboxypeptidase activity"/>
    <property type="evidence" value="ECO:0007669"/>
    <property type="project" value="UniProtKB-KW"/>
</dbReference>
<reference evidence="2" key="1">
    <citation type="submission" date="2022-05" db="EMBL/GenBank/DDBJ databases">
        <title>Sphingomonas sp. strain RP10 Genome sequencing and assembly.</title>
        <authorList>
            <person name="Kim I."/>
        </authorList>
    </citation>
    <scope>NUCLEOTIDE SEQUENCE</scope>
    <source>
        <strain evidence="2">RP10</strain>
    </source>
</reference>
<protein>
    <submittedName>
        <fullName evidence="2">Carboxypeptidase regulatory-like domain-containing protein</fullName>
    </submittedName>
</protein>
<name>A0A9X2HRW8_9SPHN</name>
<gene>
    <name evidence="2" type="ORF">M9979_07630</name>
</gene>
<keyword evidence="1" id="KW-0812">Transmembrane</keyword>
<dbReference type="Proteomes" id="UP001139486">
    <property type="component" value="Unassembled WGS sequence"/>
</dbReference>
<dbReference type="AlphaFoldDB" id="A0A9X2HRW8"/>
<feature type="transmembrane region" description="Helical" evidence="1">
    <location>
        <begin position="6"/>
        <end position="24"/>
    </location>
</feature>
<feature type="transmembrane region" description="Helical" evidence="1">
    <location>
        <begin position="555"/>
        <end position="572"/>
    </location>
</feature>
<evidence type="ECO:0000313" key="3">
    <source>
        <dbReference type="Proteomes" id="UP001139486"/>
    </source>
</evidence>
<dbReference type="SUPFAM" id="SSF52317">
    <property type="entry name" value="Class I glutamine amidotransferase-like"/>
    <property type="match status" value="1"/>
</dbReference>
<accession>A0A9X2HRW8</accession>
<keyword evidence="1" id="KW-0472">Membrane</keyword>
<proteinExistence type="predicted"/>
<keyword evidence="1" id="KW-1133">Transmembrane helix</keyword>
<evidence type="ECO:0000313" key="2">
    <source>
        <dbReference type="EMBL" id="MCP3734737.1"/>
    </source>
</evidence>
<evidence type="ECO:0000256" key="1">
    <source>
        <dbReference type="SAM" id="Phobius"/>
    </source>
</evidence>
<feature type="transmembrane region" description="Helical" evidence="1">
    <location>
        <begin position="36"/>
        <end position="58"/>
    </location>
</feature>
<keyword evidence="3" id="KW-1185">Reference proteome</keyword>
<dbReference type="InterPro" id="IPR029062">
    <property type="entry name" value="Class_I_gatase-like"/>
</dbReference>
<keyword evidence="2" id="KW-0645">Protease</keyword>
<dbReference type="EMBL" id="JAMLDY010000007">
    <property type="protein sequence ID" value="MCP3734737.1"/>
    <property type="molecule type" value="Genomic_DNA"/>
</dbReference>
<organism evidence="2 3">
    <name type="scientific">Sphingomonas liriopis</name>
    <dbReference type="NCBI Taxonomy" id="2949094"/>
    <lineage>
        <taxon>Bacteria</taxon>
        <taxon>Pseudomonadati</taxon>
        <taxon>Pseudomonadota</taxon>
        <taxon>Alphaproteobacteria</taxon>
        <taxon>Sphingomonadales</taxon>
        <taxon>Sphingomonadaceae</taxon>
        <taxon>Sphingomonas</taxon>
    </lineage>
</organism>
<keyword evidence="2" id="KW-0378">Hydrolase</keyword>
<comment type="caution">
    <text evidence="2">The sequence shown here is derived from an EMBL/GenBank/DDBJ whole genome shotgun (WGS) entry which is preliminary data.</text>
</comment>
<sequence length="585" mass="59940">MSAERIVAALLALAVAIAWVRLGLWQARAPIRAARWRLAALVVLQPIVAGSLYLTLFAPSPASSSGTLVVATEGASRLVAIGPGETLVALPEARGIAGAERAPDLAAALRRHAGATALRIVGSGLAARDRPAASSVTLRYAAPPAPTGLVALTPSAPVAPGEPFRIAARVTGGGTASLLDPAGRVVDTARPAADGSVILHGTARVPGEALFTLRTAGEQAPVPLVTRAATPARALILAAAPGPEVKFLRRWAADAGLTAETQAAVGGGVALGDPGVALTPSALARYDLLILDDRSWAGLGGSARGGVAQAVRGGLGLVVRLTGPVPRGWQLLGLPTGGGAAATPLRLPPAAPGDAALVARRGPGTRDAPATIAAPLGEVPELKRMAVPLGGIPLLRDARGTPFAAWQGVGRGRVAVTTLLDSFALVTSGNGDAHAAIWSALAATVGRGTPDPGIRIGALPRVGERTPVCATGSPPAVIAPDGTNTPLVPDPHARACAGYWPRVPGWHRLGEQPFYVYPADALPQLRATVRREATLALVGERRVSTQPQPRDPQPSWRWLLAFLAATATLWWIERRRRAYSARAVR</sequence>
<dbReference type="RefSeq" id="WP_254288743.1">
    <property type="nucleotide sequence ID" value="NZ_JAMLDY010000007.1"/>
</dbReference>
<keyword evidence="2" id="KW-0121">Carboxypeptidase</keyword>